<sequence>MANLPQDRVTPNNPPFTYVGVDCFGPFLIRSDNGGNFVKGEKELQNAIDGWIQEVIAEFLLQRN</sequence>
<keyword evidence="2" id="KW-1185">Reference proteome</keyword>
<dbReference type="PANTHER" id="PTHR47331:SF5">
    <property type="entry name" value="RIBONUCLEASE H"/>
    <property type="match status" value="1"/>
</dbReference>
<dbReference type="Proteomes" id="UP001249851">
    <property type="component" value="Unassembled WGS sequence"/>
</dbReference>
<dbReference type="AlphaFoldDB" id="A0AAD9QX11"/>
<reference evidence="1" key="1">
    <citation type="journal article" date="2023" name="G3 (Bethesda)">
        <title>Whole genome assembly and annotation of the endangered Caribbean coral Acropora cervicornis.</title>
        <authorList>
            <person name="Selwyn J.D."/>
            <person name="Vollmer S.V."/>
        </authorList>
    </citation>
    <scope>NUCLEOTIDE SEQUENCE</scope>
    <source>
        <strain evidence="1">K2</strain>
    </source>
</reference>
<feature type="non-terminal residue" evidence="1">
    <location>
        <position position="64"/>
    </location>
</feature>
<organism evidence="1 2">
    <name type="scientific">Acropora cervicornis</name>
    <name type="common">Staghorn coral</name>
    <dbReference type="NCBI Taxonomy" id="6130"/>
    <lineage>
        <taxon>Eukaryota</taxon>
        <taxon>Metazoa</taxon>
        <taxon>Cnidaria</taxon>
        <taxon>Anthozoa</taxon>
        <taxon>Hexacorallia</taxon>
        <taxon>Scleractinia</taxon>
        <taxon>Astrocoeniina</taxon>
        <taxon>Acroporidae</taxon>
        <taxon>Acropora</taxon>
    </lineage>
</organism>
<evidence type="ECO:0000313" key="1">
    <source>
        <dbReference type="EMBL" id="KAK2568611.1"/>
    </source>
</evidence>
<protein>
    <submittedName>
        <fullName evidence="1">Uncharacterized protein</fullName>
    </submittedName>
</protein>
<gene>
    <name evidence="1" type="ORF">P5673_006550</name>
</gene>
<evidence type="ECO:0000313" key="2">
    <source>
        <dbReference type="Proteomes" id="UP001249851"/>
    </source>
</evidence>
<proteinExistence type="predicted"/>
<reference evidence="1" key="2">
    <citation type="journal article" date="2023" name="Science">
        <title>Genomic signatures of disease resistance in endangered staghorn corals.</title>
        <authorList>
            <person name="Vollmer S.V."/>
            <person name="Selwyn J.D."/>
            <person name="Despard B.A."/>
            <person name="Roesel C.L."/>
        </authorList>
    </citation>
    <scope>NUCLEOTIDE SEQUENCE</scope>
    <source>
        <strain evidence="1">K2</strain>
    </source>
</reference>
<name>A0AAD9QX11_ACRCE</name>
<dbReference type="EMBL" id="JARQWQ010000011">
    <property type="protein sequence ID" value="KAK2568611.1"/>
    <property type="molecule type" value="Genomic_DNA"/>
</dbReference>
<comment type="caution">
    <text evidence="1">The sequence shown here is derived from an EMBL/GenBank/DDBJ whole genome shotgun (WGS) entry which is preliminary data.</text>
</comment>
<dbReference type="PANTHER" id="PTHR47331">
    <property type="entry name" value="PHD-TYPE DOMAIN-CONTAINING PROTEIN"/>
    <property type="match status" value="1"/>
</dbReference>
<accession>A0AAD9QX11</accession>